<reference evidence="3 4" key="2">
    <citation type="journal article" date="2020" name="Cell Rep.">
        <title>Acquisition and Adaptation of Ultra-small Parasitic Reduced Genome Bacteria to Mammalian Hosts.</title>
        <authorList>
            <person name="McLean J.S."/>
            <person name="Bor B."/>
            <person name="Kerns K.A."/>
            <person name="Liu Q."/>
            <person name="To T.T."/>
            <person name="Solden L."/>
            <person name="Hendrickson E.L."/>
            <person name="Wrighton K."/>
            <person name="Shi W."/>
            <person name="He X."/>
        </authorList>
    </citation>
    <scope>NUCLEOTIDE SEQUENCE [LARGE SCALE GENOMIC DNA]</scope>
    <source>
        <strain evidence="3 4">TM7_CMJM_G6_1_HOT_870</strain>
    </source>
</reference>
<evidence type="ECO:0000256" key="1">
    <source>
        <dbReference type="ARBA" id="ARBA00022723"/>
    </source>
</evidence>
<dbReference type="InterPro" id="IPR000056">
    <property type="entry name" value="Ribul_P_3_epim-like"/>
</dbReference>
<protein>
    <submittedName>
        <fullName evidence="3">D-allulose-6-phosphate 3-epimerase</fullName>
        <ecNumber evidence="3">5.1.3.-</ecNumber>
    </submittedName>
</protein>
<organism evidence="3 4">
    <name type="scientific">Candidatus Nanogingivalis gingivitcus</name>
    <dbReference type="NCBI Taxonomy" id="2171992"/>
    <lineage>
        <taxon>Bacteria</taxon>
        <taxon>Candidatus Saccharimonadota</taxon>
        <taxon>Candidatus Nanosyncoccalia</taxon>
        <taxon>Candidatus Nanogingivales</taxon>
        <taxon>Candidatus Nanogingivalaceae</taxon>
        <taxon>Candidatus Nanogingivalis</taxon>
    </lineage>
</organism>
<gene>
    <name evidence="3" type="primary">alsE</name>
    <name evidence="3" type="ORF">G6CMJM_00270</name>
</gene>
<dbReference type="Proteomes" id="UP001190925">
    <property type="component" value="Unassembled WGS sequence"/>
</dbReference>
<dbReference type="GO" id="GO:0016853">
    <property type="term" value="F:isomerase activity"/>
    <property type="evidence" value="ECO:0007669"/>
    <property type="project" value="UniProtKB-KW"/>
</dbReference>
<name>A0ABY0FIJ8_9BACT</name>
<proteinExistence type="predicted"/>
<keyword evidence="4" id="KW-1185">Reference proteome</keyword>
<comment type="caution">
    <text evidence="3">The sequence shown here is derived from an EMBL/GenBank/DDBJ whole genome shotgun (WGS) entry which is preliminary data.</text>
</comment>
<dbReference type="Pfam" id="PF00834">
    <property type="entry name" value="Ribul_P_3_epim"/>
    <property type="match status" value="1"/>
</dbReference>
<keyword evidence="1" id="KW-0479">Metal-binding</keyword>
<dbReference type="SUPFAM" id="SSF51366">
    <property type="entry name" value="Ribulose-phoshate binding barrel"/>
    <property type="match status" value="1"/>
</dbReference>
<dbReference type="EMBL" id="PRLK01000003">
    <property type="protein sequence ID" value="RYC72774.1"/>
    <property type="molecule type" value="Genomic_DNA"/>
</dbReference>
<dbReference type="InterPro" id="IPR013785">
    <property type="entry name" value="Aldolase_TIM"/>
</dbReference>
<accession>A0ABY0FIJ8</accession>
<dbReference type="EC" id="5.1.3.-" evidence="3"/>
<sequence length="215" mass="24019">MATITPAILAGNQEEYKYQIERIANFAERIHIDITDGMFAQNYTIPENQVWWPPEIKADIHMMVSRPSDHLATIIAMNPNMVIFHGECEEELAPIFRKLKEETMIKPAVALLRSTVPETIADAIKEAEHVLIFSGNLGEMGGRANMMQLEKIRLVKEINPNVEIGWDGGANLSNVFNLVQSGVDVVNVGAAFAQSPEPEQVYKAMVDEINRKGVF</sequence>
<dbReference type="InterPro" id="IPR011060">
    <property type="entry name" value="RibuloseP-bd_barrel"/>
</dbReference>
<evidence type="ECO:0000256" key="2">
    <source>
        <dbReference type="ARBA" id="ARBA00023235"/>
    </source>
</evidence>
<dbReference type="RefSeq" id="WP_129718686.1">
    <property type="nucleotide sequence ID" value="NZ_PRLK01000003.1"/>
</dbReference>
<evidence type="ECO:0000313" key="3">
    <source>
        <dbReference type="EMBL" id="RYC72774.1"/>
    </source>
</evidence>
<dbReference type="PANTHER" id="PTHR11749">
    <property type="entry name" value="RIBULOSE-5-PHOSPHATE-3-EPIMERASE"/>
    <property type="match status" value="1"/>
</dbReference>
<reference evidence="3 4" key="1">
    <citation type="journal article" date="2018" name="bioRxiv">
        <title>Evidence of independent acquisition and adaption of ultra-small bacteria to human hosts across the highly diverse yet reduced genomes of the phylum Saccharibacteria.</title>
        <authorList>
            <person name="McLean J.S."/>
            <person name="Bor B."/>
            <person name="To T.T."/>
            <person name="Liu Q."/>
            <person name="Kearns K.A."/>
            <person name="Solden L.M."/>
            <person name="Wrighton K.C."/>
            <person name="He X."/>
            <person name="Shi W."/>
        </authorList>
    </citation>
    <scope>NUCLEOTIDE SEQUENCE [LARGE SCALE GENOMIC DNA]</scope>
    <source>
        <strain evidence="3 4">TM7_CMJM_G6_1_HOT_870</strain>
    </source>
</reference>
<dbReference type="Gene3D" id="3.20.20.70">
    <property type="entry name" value="Aldolase class I"/>
    <property type="match status" value="1"/>
</dbReference>
<keyword evidence="2 3" id="KW-0413">Isomerase</keyword>
<evidence type="ECO:0000313" key="4">
    <source>
        <dbReference type="Proteomes" id="UP001190925"/>
    </source>
</evidence>